<keyword evidence="2" id="KW-1185">Reference proteome</keyword>
<evidence type="ECO:0000313" key="1">
    <source>
        <dbReference type="EMBL" id="ACI17616.1"/>
    </source>
</evidence>
<dbReference type="Proteomes" id="UP000001732">
    <property type="component" value="Chromosome"/>
</dbReference>
<accession>B5Y7P9</accession>
<evidence type="ECO:0000313" key="2">
    <source>
        <dbReference type="Proteomes" id="UP000001732"/>
    </source>
</evidence>
<sequence length="37" mass="4594">MTGGTVWTKNFLKGLVFFIKEWEDEKSIGDWWRRIYR</sequence>
<protein>
    <submittedName>
        <fullName evidence="1">Uncharacterized protein</fullName>
    </submittedName>
</protein>
<dbReference type="EMBL" id="CP001145">
    <property type="protein sequence ID" value="ACI17616.1"/>
    <property type="molecule type" value="Genomic_DNA"/>
</dbReference>
<gene>
    <name evidence="1" type="ordered locus">COPRO5265_0431</name>
</gene>
<reference evidence="2" key="1">
    <citation type="submission" date="2008-08" db="EMBL/GenBank/DDBJ databases">
        <title>The complete genome sequence of Coprothermobacter proteolyticus strain ATCC 5245 / DSM 5265 / BT.</title>
        <authorList>
            <person name="Dodson R.J."/>
            <person name="Durkin A.S."/>
            <person name="Wu M."/>
            <person name="Eisen J."/>
            <person name="Sutton G."/>
        </authorList>
    </citation>
    <scope>NUCLEOTIDE SEQUENCE [LARGE SCALE GENOMIC DNA]</scope>
    <source>
        <strain evidence="2">ATCC 35245 / DSM 5265 / OCM 4 / BT</strain>
    </source>
</reference>
<proteinExistence type="predicted"/>
<reference evidence="1 2" key="2">
    <citation type="journal article" date="2014" name="Genome Announc.">
        <title>Complete Genome Sequence of Coprothermobacter proteolyticus DSM 5265.</title>
        <authorList>
            <person name="Alexiev A."/>
            <person name="Coil D.A."/>
            <person name="Badger J.H."/>
            <person name="Enticknap J."/>
            <person name="Ward N."/>
            <person name="Robb F.T."/>
            <person name="Eisen J.A."/>
        </authorList>
    </citation>
    <scope>NUCLEOTIDE SEQUENCE [LARGE SCALE GENOMIC DNA]</scope>
    <source>
        <strain evidence="2">ATCC 35245 / DSM 5265 / OCM 4 / BT</strain>
    </source>
</reference>
<name>B5Y7P9_COPPD</name>
<dbReference type="AlphaFoldDB" id="B5Y7P9"/>
<organism evidence="1 2">
    <name type="scientific">Coprothermobacter proteolyticus (strain ATCC 35245 / DSM 5265 / OCM 4 / BT)</name>
    <dbReference type="NCBI Taxonomy" id="309798"/>
    <lineage>
        <taxon>Bacteria</taxon>
        <taxon>Pseudomonadati</taxon>
        <taxon>Coprothermobacterota</taxon>
        <taxon>Coprothermobacteria</taxon>
        <taxon>Coprothermobacterales</taxon>
        <taxon>Coprothermobacteraceae</taxon>
        <taxon>Coprothermobacter</taxon>
    </lineage>
</organism>